<feature type="transmembrane region" description="Helical" evidence="1">
    <location>
        <begin position="39"/>
        <end position="59"/>
    </location>
</feature>
<feature type="transmembrane region" description="Helical" evidence="1">
    <location>
        <begin position="79"/>
        <end position="100"/>
    </location>
</feature>
<dbReference type="InterPro" id="IPR037185">
    <property type="entry name" value="EmrE-like"/>
</dbReference>
<protein>
    <recommendedName>
        <fullName evidence="2">EamA domain-containing protein</fullName>
    </recommendedName>
</protein>
<accession>A0A6C0ENG6</accession>
<evidence type="ECO:0000256" key="1">
    <source>
        <dbReference type="SAM" id="Phobius"/>
    </source>
</evidence>
<sequence>MDLIAIEFNILLIAISLAVIYAIAPITYKLLVIHNNISFETYLLLSTFILFLCSLFYSLMFHNYIDILTEITKISSDLLLLIIINIFIVSFISQILFHYAIKHTSKLSLFTIITGFYPLITMILSILFLKEKISFKILFGFVISMIGIIIIFI</sequence>
<proteinExistence type="predicted"/>
<reference evidence="3" key="1">
    <citation type="journal article" date="2020" name="Nature">
        <title>Giant virus diversity and host interactions through global metagenomics.</title>
        <authorList>
            <person name="Schulz F."/>
            <person name="Roux S."/>
            <person name="Paez-Espino D."/>
            <person name="Jungbluth S."/>
            <person name="Walsh D.A."/>
            <person name="Denef V.J."/>
            <person name="McMahon K.D."/>
            <person name="Konstantinidis K.T."/>
            <person name="Eloe-Fadrosh E.A."/>
            <person name="Kyrpides N.C."/>
            <person name="Woyke T."/>
        </authorList>
    </citation>
    <scope>NUCLEOTIDE SEQUENCE</scope>
    <source>
        <strain evidence="3">GVMAG-M-3300009151-35</strain>
    </source>
</reference>
<keyword evidence="1" id="KW-0812">Transmembrane</keyword>
<feature type="transmembrane region" description="Helical" evidence="1">
    <location>
        <begin position="133"/>
        <end position="152"/>
    </location>
</feature>
<evidence type="ECO:0000313" key="3">
    <source>
        <dbReference type="EMBL" id="QHT30734.1"/>
    </source>
</evidence>
<organism evidence="3">
    <name type="scientific">viral metagenome</name>
    <dbReference type="NCBI Taxonomy" id="1070528"/>
    <lineage>
        <taxon>unclassified sequences</taxon>
        <taxon>metagenomes</taxon>
        <taxon>organismal metagenomes</taxon>
    </lineage>
</organism>
<feature type="transmembrane region" description="Helical" evidence="1">
    <location>
        <begin position="6"/>
        <end position="27"/>
    </location>
</feature>
<evidence type="ECO:0000259" key="2">
    <source>
        <dbReference type="Pfam" id="PF00892"/>
    </source>
</evidence>
<dbReference type="SUPFAM" id="SSF103481">
    <property type="entry name" value="Multidrug resistance efflux transporter EmrE"/>
    <property type="match status" value="1"/>
</dbReference>
<dbReference type="GO" id="GO:0016020">
    <property type="term" value="C:membrane"/>
    <property type="evidence" value="ECO:0007669"/>
    <property type="project" value="InterPro"/>
</dbReference>
<dbReference type="Pfam" id="PF00892">
    <property type="entry name" value="EamA"/>
    <property type="match status" value="1"/>
</dbReference>
<feature type="transmembrane region" description="Helical" evidence="1">
    <location>
        <begin position="107"/>
        <end position="127"/>
    </location>
</feature>
<keyword evidence="1" id="KW-0472">Membrane</keyword>
<dbReference type="AlphaFoldDB" id="A0A6C0ENG6"/>
<feature type="domain" description="EamA" evidence="2">
    <location>
        <begin position="11"/>
        <end position="152"/>
    </location>
</feature>
<dbReference type="InterPro" id="IPR000620">
    <property type="entry name" value="EamA_dom"/>
</dbReference>
<name>A0A6C0ENG6_9ZZZZ</name>
<dbReference type="EMBL" id="MN738911">
    <property type="protein sequence ID" value="QHT30734.1"/>
    <property type="molecule type" value="Genomic_DNA"/>
</dbReference>
<keyword evidence="1" id="KW-1133">Transmembrane helix</keyword>